<evidence type="ECO:0000256" key="1">
    <source>
        <dbReference type="SAM" id="Phobius"/>
    </source>
</evidence>
<organism evidence="2 3">
    <name type="scientific">Pleionea mediterranea</name>
    <dbReference type="NCBI Taxonomy" id="523701"/>
    <lineage>
        <taxon>Bacteria</taxon>
        <taxon>Pseudomonadati</taxon>
        <taxon>Pseudomonadota</taxon>
        <taxon>Gammaproteobacteria</taxon>
        <taxon>Oceanospirillales</taxon>
        <taxon>Pleioneaceae</taxon>
        <taxon>Pleionea</taxon>
    </lineage>
</organism>
<keyword evidence="1" id="KW-0472">Membrane</keyword>
<protein>
    <submittedName>
        <fullName evidence="2">Uncharacterized protein</fullName>
    </submittedName>
</protein>
<sequence>RKRVKDYKKKRTTLSLIIISIPFFVYAFERTLYEWECSKNVYFYPDEKITLPKSLVYFSYIPKGRATYKEIDGEYRLNLFHDFNVQYIISIDDIDNPKLINENQLFKVLSGGRFLSEIMREVSDEEKAAAIHNARYAVYDDRSFMHNMVYINKYIYDFKSNSVISQVSLINHSKGQNLINILYPYEFGRCSKSKSEYSILEELLSNTFK</sequence>
<gene>
    <name evidence="2" type="ORF">C8D97_109205</name>
</gene>
<dbReference type="Proteomes" id="UP000245790">
    <property type="component" value="Unassembled WGS sequence"/>
</dbReference>
<evidence type="ECO:0000313" key="2">
    <source>
        <dbReference type="EMBL" id="PWK48654.1"/>
    </source>
</evidence>
<keyword evidence="1" id="KW-1133">Transmembrane helix</keyword>
<reference evidence="2 3" key="1">
    <citation type="submission" date="2018-05" db="EMBL/GenBank/DDBJ databases">
        <title>Genomic Encyclopedia of Type Strains, Phase IV (KMG-IV): sequencing the most valuable type-strain genomes for metagenomic binning, comparative biology and taxonomic classification.</title>
        <authorList>
            <person name="Goeker M."/>
        </authorList>
    </citation>
    <scope>NUCLEOTIDE SEQUENCE [LARGE SCALE GENOMIC DNA]</scope>
    <source>
        <strain evidence="2 3">DSM 25350</strain>
    </source>
</reference>
<accession>A0A316FIU6</accession>
<keyword evidence="1" id="KW-0812">Transmembrane</keyword>
<feature type="non-terminal residue" evidence="2">
    <location>
        <position position="1"/>
    </location>
</feature>
<dbReference type="AlphaFoldDB" id="A0A316FIU6"/>
<dbReference type="EMBL" id="QGGU01000009">
    <property type="protein sequence ID" value="PWK48654.1"/>
    <property type="molecule type" value="Genomic_DNA"/>
</dbReference>
<keyword evidence="3" id="KW-1185">Reference proteome</keyword>
<comment type="caution">
    <text evidence="2">The sequence shown here is derived from an EMBL/GenBank/DDBJ whole genome shotgun (WGS) entry which is preliminary data.</text>
</comment>
<name>A0A316FIU6_9GAMM</name>
<feature type="transmembrane region" description="Helical" evidence="1">
    <location>
        <begin position="12"/>
        <end position="28"/>
    </location>
</feature>
<dbReference type="RefSeq" id="WP_170115255.1">
    <property type="nucleotide sequence ID" value="NZ_QGGU01000009.1"/>
</dbReference>
<evidence type="ECO:0000313" key="3">
    <source>
        <dbReference type="Proteomes" id="UP000245790"/>
    </source>
</evidence>
<proteinExistence type="predicted"/>